<gene>
    <name evidence="1" type="ORF">HX828_19815</name>
</gene>
<protein>
    <submittedName>
        <fullName evidence="1">SMP-30/gluconolactonase/LRE family protein</fullName>
    </submittedName>
</protein>
<dbReference type="AlphaFoldDB" id="A0A7Y8K6J7"/>
<comment type="caution">
    <text evidence="1">The sequence shown here is derived from an EMBL/GenBank/DDBJ whole genome shotgun (WGS) entry which is preliminary data.</text>
</comment>
<dbReference type="Proteomes" id="UP000537188">
    <property type="component" value="Unassembled WGS sequence"/>
</dbReference>
<dbReference type="PANTHER" id="PTHR10426">
    <property type="entry name" value="STRICTOSIDINE SYNTHASE-RELATED"/>
    <property type="match status" value="1"/>
</dbReference>
<dbReference type="GO" id="GO:0012505">
    <property type="term" value="C:endomembrane system"/>
    <property type="evidence" value="ECO:0007669"/>
    <property type="project" value="TreeGrafter"/>
</dbReference>
<proteinExistence type="predicted"/>
<dbReference type="EMBL" id="JACARF010000023">
    <property type="protein sequence ID" value="NWE77816.1"/>
    <property type="molecule type" value="Genomic_DNA"/>
</dbReference>
<sequence length="418" mass="46413">MKLKAKSGLVTLAIVVIAWWLSAPPEYVKSASAYQMGEISAGMQAAKVIEIPPSTVSGVDVPGHDDILIQEDTHQAFITARDGWFWRLDMQTGKAERFAKTPLVPSGARFVPEDHNRILFCNSQLYGFTPEKEAPVGIYELNISTRVIKPVALRVPLPPPLNPDAALGTLQPLGSGTLATSAMNDGNSRPIKFCNDLDISKDGKRIYMSEPYASPGAGMGEGAFQEAVSLANNGRLWMFDLDRQTTQLIVQDLHFVDGILIDRGSEDQHDVERSVVISETPKFRMLRLFIAGEKAGQIEVLQEGMPGMPDGISRDEKGRLYVALYSPRTKLTTWLHANPWIKPLIFRLPHSLFSEQKETGFVVLDPSGKQVLYWLSHDGSRVRAISKVLPEKDGIYLASFFKDNRGVHRIEYPQSLKD</sequence>
<name>A0A7Y8K6J7_9PSED</name>
<accession>A0A7Y8K6J7</accession>
<dbReference type="GO" id="GO:0016787">
    <property type="term" value="F:hydrolase activity"/>
    <property type="evidence" value="ECO:0007669"/>
    <property type="project" value="TreeGrafter"/>
</dbReference>
<dbReference type="RefSeq" id="WP_177115207.1">
    <property type="nucleotide sequence ID" value="NZ_JACARF010000023.1"/>
</dbReference>
<evidence type="ECO:0000313" key="1">
    <source>
        <dbReference type="EMBL" id="NWE77816.1"/>
    </source>
</evidence>
<dbReference type="InterPro" id="IPR011042">
    <property type="entry name" value="6-blade_b-propeller_TolB-like"/>
</dbReference>
<dbReference type="PANTHER" id="PTHR10426:SF88">
    <property type="entry name" value="ADIPOCYTE PLASMA MEMBRANE-ASSOCIATED PROTEIN HEMOMUCIN-RELATED"/>
    <property type="match status" value="1"/>
</dbReference>
<dbReference type="SUPFAM" id="SSF63829">
    <property type="entry name" value="Calcium-dependent phosphotriesterase"/>
    <property type="match status" value="1"/>
</dbReference>
<evidence type="ECO:0000313" key="2">
    <source>
        <dbReference type="Proteomes" id="UP000537188"/>
    </source>
</evidence>
<reference evidence="1 2" key="1">
    <citation type="submission" date="2020-04" db="EMBL/GenBank/DDBJ databases">
        <title>Molecular characterization of pseudomonads from Agaricus bisporus reveal novel blotch 2 pathogens in Western Europe.</title>
        <authorList>
            <person name="Taparia T."/>
            <person name="Krijger M."/>
            <person name="Haynes E."/>
            <person name="Elpinstone J.G."/>
            <person name="Noble R."/>
            <person name="Van Der Wolf J."/>
        </authorList>
    </citation>
    <scope>NUCLEOTIDE SEQUENCE [LARGE SCALE GENOMIC DNA]</scope>
    <source>
        <strain evidence="1 2">IPO3781</strain>
    </source>
</reference>
<organism evidence="1 2">
    <name type="scientific">Pseudomonas yamanorum</name>
    <dbReference type="NCBI Taxonomy" id="515393"/>
    <lineage>
        <taxon>Bacteria</taxon>
        <taxon>Pseudomonadati</taxon>
        <taxon>Pseudomonadota</taxon>
        <taxon>Gammaproteobacteria</taxon>
        <taxon>Pseudomonadales</taxon>
        <taxon>Pseudomonadaceae</taxon>
        <taxon>Pseudomonas</taxon>
    </lineage>
</organism>
<dbReference type="Gene3D" id="2.120.10.30">
    <property type="entry name" value="TolB, C-terminal domain"/>
    <property type="match status" value="1"/>
</dbReference>